<reference evidence="1" key="1">
    <citation type="submission" date="2022-10" db="EMBL/GenBank/DDBJ databases">
        <title>Complete Genome of Trichothecium roseum strain YXFP-22015, a Plant Pathogen Isolated from Citrus.</title>
        <authorList>
            <person name="Wang Y."/>
            <person name="Zhu L."/>
        </authorList>
    </citation>
    <scope>NUCLEOTIDE SEQUENCE</scope>
    <source>
        <strain evidence="1">YXFP-22015</strain>
    </source>
</reference>
<evidence type="ECO:0000313" key="2">
    <source>
        <dbReference type="Proteomes" id="UP001163324"/>
    </source>
</evidence>
<evidence type="ECO:0000313" key="1">
    <source>
        <dbReference type="EMBL" id="KAI9902302.1"/>
    </source>
</evidence>
<organism evidence="1 2">
    <name type="scientific">Trichothecium roseum</name>
    <dbReference type="NCBI Taxonomy" id="47278"/>
    <lineage>
        <taxon>Eukaryota</taxon>
        <taxon>Fungi</taxon>
        <taxon>Dikarya</taxon>
        <taxon>Ascomycota</taxon>
        <taxon>Pezizomycotina</taxon>
        <taxon>Sordariomycetes</taxon>
        <taxon>Hypocreomycetidae</taxon>
        <taxon>Hypocreales</taxon>
        <taxon>Hypocreales incertae sedis</taxon>
        <taxon>Trichothecium</taxon>
    </lineage>
</organism>
<accession>A0ACC0V8T5</accession>
<name>A0ACC0V8T5_9HYPO</name>
<keyword evidence="2" id="KW-1185">Reference proteome</keyword>
<dbReference type="EMBL" id="CM047941">
    <property type="protein sequence ID" value="KAI9902302.1"/>
    <property type="molecule type" value="Genomic_DNA"/>
</dbReference>
<proteinExistence type="predicted"/>
<sequence length="370" mass="40228">MQFPLAAINSFPLLGDYVSSLTSGVSAWTTSMMGGPQGCPPLPAGDLVLKQYMLYPENFMWDKKRCVAYVSGLYNATISIYDPYKDEVTDVMSFPGLSHPGDTAVNPLHTSGLILRPDAATAETLEIIVDNGDCFFSNGMNVSGPDYILTMNLKNKEVFSQVRLNNGLYAGYADAEPGADGNTYVVGTHVSNILRVTPEREVSTFYVQEDLGPPRPYGYTGLAHVGNALLSNDNPAGQLVRFDVRDKVGTPVVIPQTPYHNFSTSNVMNLPEKYNDTILIAAENATPDHPSGGIAVWRSADQQFHEVEYLGFVPSRLTNALATAARQMANRIYVVSVYTDGANITVAGHTSEFVFQDITEELDALVGYQG</sequence>
<comment type="caution">
    <text evidence="1">The sequence shown here is derived from an EMBL/GenBank/DDBJ whole genome shotgun (WGS) entry which is preliminary data.</text>
</comment>
<dbReference type="Proteomes" id="UP001163324">
    <property type="component" value="Chromosome 2"/>
</dbReference>
<gene>
    <name evidence="1" type="ORF">N3K66_001654</name>
</gene>
<protein>
    <submittedName>
        <fullName evidence="1">Uncharacterized protein</fullName>
    </submittedName>
</protein>